<dbReference type="OrthoDB" id="197206at2759"/>
<comment type="caution">
    <text evidence="1">The sequence shown here is derived from an EMBL/GenBank/DDBJ whole genome shotgun (WGS) entry which is preliminary data.</text>
</comment>
<dbReference type="AlphaFoldDB" id="A0A448XNL5"/>
<sequence>FLSSFTGHAHPNPPVIIGHDLLPALQVPGLDLGQTEASLALKFDSIPMSACPPSSRIFLKASGQTNTAGAMAAAAAAEEASIALVEPPAPGIKLEAMRSLKKRLRRAFCQPGNVLFNPCLEIYRLFVLPCLRWQAGLRPGDVSKDL</sequence>
<feature type="non-terminal residue" evidence="1">
    <location>
        <position position="1"/>
    </location>
</feature>
<keyword evidence="2" id="KW-1185">Reference proteome</keyword>
<dbReference type="Proteomes" id="UP000784294">
    <property type="component" value="Unassembled WGS sequence"/>
</dbReference>
<gene>
    <name evidence="1" type="ORF">PXEA_LOCUS34566</name>
</gene>
<evidence type="ECO:0000313" key="1">
    <source>
        <dbReference type="EMBL" id="VEL41126.1"/>
    </source>
</evidence>
<reference evidence="1" key="1">
    <citation type="submission" date="2018-11" db="EMBL/GenBank/DDBJ databases">
        <authorList>
            <consortium name="Pathogen Informatics"/>
        </authorList>
    </citation>
    <scope>NUCLEOTIDE SEQUENCE</scope>
</reference>
<dbReference type="EMBL" id="CAAALY010267979">
    <property type="protein sequence ID" value="VEL41126.1"/>
    <property type="molecule type" value="Genomic_DNA"/>
</dbReference>
<accession>A0A448XNL5</accession>
<organism evidence="1 2">
    <name type="scientific">Protopolystoma xenopodis</name>
    <dbReference type="NCBI Taxonomy" id="117903"/>
    <lineage>
        <taxon>Eukaryota</taxon>
        <taxon>Metazoa</taxon>
        <taxon>Spiralia</taxon>
        <taxon>Lophotrochozoa</taxon>
        <taxon>Platyhelminthes</taxon>
        <taxon>Monogenea</taxon>
        <taxon>Polyopisthocotylea</taxon>
        <taxon>Polystomatidea</taxon>
        <taxon>Polystomatidae</taxon>
        <taxon>Protopolystoma</taxon>
    </lineage>
</organism>
<proteinExistence type="predicted"/>
<name>A0A448XNL5_9PLAT</name>
<dbReference type="Gene3D" id="1.10.240.10">
    <property type="entry name" value="Tyrosyl-Transfer RNA Synthetase"/>
    <property type="match status" value="1"/>
</dbReference>
<evidence type="ECO:0000313" key="2">
    <source>
        <dbReference type="Proteomes" id="UP000784294"/>
    </source>
</evidence>
<protein>
    <submittedName>
        <fullName evidence="1">Uncharacterized protein</fullName>
    </submittedName>
</protein>